<comment type="cofactor">
    <cofactor evidence="1">
        <name>heme b</name>
        <dbReference type="ChEBI" id="CHEBI:60344"/>
    </cofactor>
</comment>
<organism evidence="12 13">
    <name type="scientific">Corynebacterium mendelii</name>
    <dbReference type="NCBI Taxonomy" id="2765362"/>
    <lineage>
        <taxon>Bacteria</taxon>
        <taxon>Bacillati</taxon>
        <taxon>Actinomycetota</taxon>
        <taxon>Actinomycetes</taxon>
        <taxon>Mycobacteriales</taxon>
        <taxon>Corynebacteriaceae</taxon>
        <taxon>Corynebacterium</taxon>
    </lineage>
</organism>
<evidence type="ECO:0000256" key="5">
    <source>
        <dbReference type="ARBA" id="ARBA00022729"/>
    </source>
</evidence>
<dbReference type="PROSITE" id="PS51318">
    <property type="entry name" value="TAT"/>
    <property type="match status" value="1"/>
</dbReference>
<keyword evidence="5" id="KW-0732">Signal</keyword>
<dbReference type="GO" id="GO:0005829">
    <property type="term" value="C:cytosol"/>
    <property type="evidence" value="ECO:0007669"/>
    <property type="project" value="TreeGrafter"/>
</dbReference>
<evidence type="ECO:0000256" key="1">
    <source>
        <dbReference type="ARBA" id="ARBA00001970"/>
    </source>
</evidence>
<dbReference type="InterPro" id="IPR048328">
    <property type="entry name" value="Dyp_perox_C"/>
</dbReference>
<evidence type="ECO:0000256" key="3">
    <source>
        <dbReference type="ARBA" id="ARBA00022617"/>
    </source>
</evidence>
<dbReference type="InterPro" id="IPR006311">
    <property type="entry name" value="TAT_signal"/>
</dbReference>
<comment type="similarity">
    <text evidence="8">Belongs to the DyP-type peroxidase family.</text>
</comment>
<dbReference type="GO" id="GO:0046872">
    <property type="term" value="F:metal ion binding"/>
    <property type="evidence" value="ECO:0007669"/>
    <property type="project" value="UniProtKB-KW"/>
</dbReference>
<dbReference type="Pfam" id="PF20628">
    <property type="entry name" value="Dyp_perox_C"/>
    <property type="match status" value="1"/>
</dbReference>
<dbReference type="NCBIfam" id="TIGR01413">
    <property type="entry name" value="Dyp_perox_fam"/>
    <property type="match status" value="1"/>
</dbReference>
<reference evidence="12" key="1">
    <citation type="submission" date="2021-03" db="EMBL/GenBank/DDBJ databases">
        <authorList>
            <person name="Sun Q."/>
        </authorList>
    </citation>
    <scope>NUCLEOTIDE SEQUENCE</scope>
    <source>
        <strain evidence="12">CCM 8862</strain>
    </source>
</reference>
<dbReference type="InterPro" id="IPR048327">
    <property type="entry name" value="Dyp_perox_N"/>
</dbReference>
<dbReference type="PANTHER" id="PTHR30521">
    <property type="entry name" value="DEFERROCHELATASE/PEROXIDASE"/>
    <property type="match status" value="1"/>
</dbReference>
<dbReference type="RefSeq" id="WP_207117995.1">
    <property type="nucleotide sequence ID" value="NZ_JAFLEQ010000003.1"/>
</dbReference>
<dbReference type="GO" id="GO:0004601">
    <property type="term" value="F:peroxidase activity"/>
    <property type="evidence" value="ECO:0007669"/>
    <property type="project" value="UniProtKB-KW"/>
</dbReference>
<dbReference type="Pfam" id="PF04261">
    <property type="entry name" value="Dyp_perox_N"/>
    <property type="match status" value="1"/>
</dbReference>
<gene>
    <name evidence="12" type="ORF">JZY06_01800</name>
</gene>
<keyword evidence="7" id="KW-0408">Iron</keyword>
<evidence type="ECO:0000313" key="13">
    <source>
        <dbReference type="Proteomes" id="UP000664332"/>
    </source>
</evidence>
<feature type="domain" description="Dyp-type peroxidase N-terminal" evidence="10">
    <location>
        <begin position="75"/>
        <end position="217"/>
    </location>
</feature>
<keyword evidence="6" id="KW-0560">Oxidoreductase</keyword>
<protein>
    <submittedName>
        <fullName evidence="12">Dyp-type peroxidase</fullName>
    </submittedName>
</protein>
<evidence type="ECO:0000313" key="12">
    <source>
        <dbReference type="EMBL" id="MBN9643364.1"/>
    </source>
</evidence>
<evidence type="ECO:0000259" key="11">
    <source>
        <dbReference type="Pfam" id="PF20628"/>
    </source>
</evidence>
<keyword evidence="3" id="KW-0349">Heme</keyword>
<dbReference type="SUPFAM" id="SSF54909">
    <property type="entry name" value="Dimeric alpha+beta barrel"/>
    <property type="match status" value="1"/>
</dbReference>
<sequence length="429" mass="47361">MTDNTEHETACPVPSRLSRRNFLAGLSVSAAGAAGLAAAGTAHAANETSTTGAGSGKSEQVSETDKTIPFDGPHQAGIREPAQANGNVVGFTVRRGVSADDLRRLMVIWTEDARRITAGKHPLADLDEELAENPASLTITCGFGERFFDLIGKKQHKPDWLAPLPAFERDELSDEWGQTDLMLQLCCDDQLTLTHATRHMIRSGRAYVTPKWIQMGFLPRAGSRGGGAPRNLFGLKDGTVNPGSEREYNDIVWIDEGPEWARGGSCMIIRRIAFDIADWEKLDRASRENVFGRKLSSGAPLTGEYEHDDPDFNKLDQYGLPVIDPTSHMARATNPEDKPTQKLRRRAYSYDLNLNPAVDDDYNQGLMFICYQKNPLDQFVPIQQRLDKIDRLNQWVTHIGSAVFVCPPGTDPTGADGLDTYWGQSLFES</sequence>
<dbReference type="AlphaFoldDB" id="A0A939DYW4"/>
<accession>A0A939DYW4</accession>
<feature type="compositionally biased region" description="Polar residues" evidence="9">
    <location>
        <begin position="46"/>
        <end position="61"/>
    </location>
</feature>
<evidence type="ECO:0000256" key="9">
    <source>
        <dbReference type="SAM" id="MobiDB-lite"/>
    </source>
</evidence>
<feature type="region of interest" description="Disordered" evidence="9">
    <location>
        <begin position="46"/>
        <end position="81"/>
    </location>
</feature>
<dbReference type="PROSITE" id="PS51404">
    <property type="entry name" value="DYP_PEROXIDASE"/>
    <property type="match status" value="1"/>
</dbReference>
<dbReference type="InterPro" id="IPR006314">
    <property type="entry name" value="Dyp_peroxidase"/>
</dbReference>
<keyword evidence="2 12" id="KW-0575">Peroxidase</keyword>
<dbReference type="InterPro" id="IPR011008">
    <property type="entry name" value="Dimeric_a/b-barrel"/>
</dbReference>
<evidence type="ECO:0000256" key="7">
    <source>
        <dbReference type="ARBA" id="ARBA00023004"/>
    </source>
</evidence>
<name>A0A939DYW4_9CORY</name>
<evidence type="ECO:0000256" key="6">
    <source>
        <dbReference type="ARBA" id="ARBA00023002"/>
    </source>
</evidence>
<dbReference type="Proteomes" id="UP000664332">
    <property type="component" value="Unassembled WGS sequence"/>
</dbReference>
<evidence type="ECO:0000256" key="2">
    <source>
        <dbReference type="ARBA" id="ARBA00022559"/>
    </source>
</evidence>
<evidence type="ECO:0000259" key="10">
    <source>
        <dbReference type="Pfam" id="PF04261"/>
    </source>
</evidence>
<dbReference type="PANTHER" id="PTHR30521:SF4">
    <property type="entry name" value="DEFERROCHELATASE"/>
    <property type="match status" value="1"/>
</dbReference>
<evidence type="ECO:0000256" key="4">
    <source>
        <dbReference type="ARBA" id="ARBA00022723"/>
    </source>
</evidence>
<dbReference type="EMBL" id="JAFLEQ010000003">
    <property type="protein sequence ID" value="MBN9643364.1"/>
    <property type="molecule type" value="Genomic_DNA"/>
</dbReference>
<comment type="caution">
    <text evidence="12">The sequence shown here is derived from an EMBL/GenBank/DDBJ whole genome shotgun (WGS) entry which is preliminary data.</text>
</comment>
<evidence type="ECO:0000256" key="8">
    <source>
        <dbReference type="ARBA" id="ARBA00025737"/>
    </source>
</evidence>
<keyword evidence="13" id="KW-1185">Reference proteome</keyword>
<feature type="domain" description="Dyp-type peroxidase C-terminal" evidence="11">
    <location>
        <begin position="229"/>
        <end position="409"/>
    </location>
</feature>
<keyword evidence="4" id="KW-0479">Metal-binding</keyword>
<dbReference type="GO" id="GO:0020037">
    <property type="term" value="F:heme binding"/>
    <property type="evidence" value="ECO:0007669"/>
    <property type="project" value="InterPro"/>
</dbReference>
<proteinExistence type="inferred from homology"/>